<dbReference type="InParanoid" id="A0A3B5R5F8"/>
<sequence>ETSKDGLKLFETETVLSLVIRKPRSKADPSSITEIILEGPADTPYEKGTFELYCQFGTEYPVKPPTVRFVTPIYHCNINNVGRICHNILDRNYNSLITMREILEAVFGLLMHPEPEDPLDSILAEEYITNKESYDQEARKKTEEAAAESLESKEKVNYYSLCCAARQRREKPNLIITVHCDYSVF</sequence>
<reference evidence="2" key="3">
    <citation type="submission" date="2025-08" db="UniProtKB">
        <authorList>
            <consortium name="Ensembl"/>
        </authorList>
    </citation>
    <scope>IDENTIFICATION</scope>
    <source>
        <strain evidence="2">JP 163 A</strain>
    </source>
</reference>
<dbReference type="Proteomes" id="UP000002852">
    <property type="component" value="Unassembled WGS sequence"/>
</dbReference>
<dbReference type="SMART" id="SM00212">
    <property type="entry name" value="UBCc"/>
    <property type="match status" value="1"/>
</dbReference>
<feature type="domain" description="UBC core" evidence="1">
    <location>
        <begin position="1"/>
        <end position="147"/>
    </location>
</feature>
<dbReference type="SUPFAM" id="SSF54495">
    <property type="entry name" value="UBC-like"/>
    <property type="match status" value="1"/>
</dbReference>
<dbReference type="Ensembl" id="ENSXMAT00000029579.1">
    <property type="protein sequence ID" value="ENSXMAP00000038667.1"/>
    <property type="gene ID" value="ENSXMAG00000011992.2"/>
</dbReference>
<dbReference type="PROSITE" id="PS50127">
    <property type="entry name" value="UBC_2"/>
    <property type="match status" value="1"/>
</dbReference>
<dbReference type="GeneTree" id="ENSGT00940000166520"/>
<evidence type="ECO:0000313" key="3">
    <source>
        <dbReference type="Proteomes" id="UP000002852"/>
    </source>
</evidence>
<organism evidence="2 3">
    <name type="scientific">Xiphophorus maculatus</name>
    <name type="common">Southern platyfish</name>
    <name type="synonym">Platypoecilus maculatus</name>
    <dbReference type="NCBI Taxonomy" id="8083"/>
    <lineage>
        <taxon>Eukaryota</taxon>
        <taxon>Metazoa</taxon>
        <taxon>Chordata</taxon>
        <taxon>Craniata</taxon>
        <taxon>Vertebrata</taxon>
        <taxon>Euteleostomi</taxon>
        <taxon>Actinopterygii</taxon>
        <taxon>Neopterygii</taxon>
        <taxon>Teleostei</taxon>
        <taxon>Neoteleostei</taxon>
        <taxon>Acanthomorphata</taxon>
        <taxon>Ovalentaria</taxon>
        <taxon>Atherinomorphae</taxon>
        <taxon>Cyprinodontiformes</taxon>
        <taxon>Poeciliidae</taxon>
        <taxon>Poeciliinae</taxon>
        <taxon>Xiphophorus</taxon>
    </lineage>
</organism>
<dbReference type="AlphaFoldDB" id="A0A3B5R5F8"/>
<reference evidence="3" key="1">
    <citation type="submission" date="2012-01" db="EMBL/GenBank/DDBJ databases">
        <authorList>
            <person name="Walter R."/>
            <person name="Schartl M."/>
            <person name="Warren W."/>
        </authorList>
    </citation>
    <scope>NUCLEOTIDE SEQUENCE [LARGE SCALE GENOMIC DNA]</scope>
    <source>
        <strain evidence="3">JP 163 A</strain>
    </source>
</reference>
<protein>
    <recommendedName>
        <fullName evidence="1">UBC core domain-containing protein</fullName>
    </recommendedName>
</protein>
<name>A0A3B5R5F8_XIPMA</name>
<dbReference type="PANTHER" id="PTHR24068">
    <property type="entry name" value="UBIQUITIN-CONJUGATING ENZYME E2"/>
    <property type="match status" value="1"/>
</dbReference>
<dbReference type="InterPro" id="IPR016135">
    <property type="entry name" value="UBQ-conjugating_enzyme/RWD"/>
</dbReference>
<evidence type="ECO:0000259" key="1">
    <source>
        <dbReference type="PROSITE" id="PS50127"/>
    </source>
</evidence>
<proteinExistence type="predicted"/>
<dbReference type="STRING" id="8083.ENSXMAP00000038667"/>
<dbReference type="Gene3D" id="3.10.110.10">
    <property type="entry name" value="Ubiquitin Conjugating Enzyme"/>
    <property type="match status" value="1"/>
</dbReference>
<keyword evidence="3" id="KW-1185">Reference proteome</keyword>
<accession>A0A3B5R5F8</accession>
<dbReference type="InterPro" id="IPR000608">
    <property type="entry name" value="UBC"/>
</dbReference>
<evidence type="ECO:0000313" key="2">
    <source>
        <dbReference type="Ensembl" id="ENSXMAP00000038667.1"/>
    </source>
</evidence>
<reference evidence="3" key="2">
    <citation type="journal article" date="2013" name="Nat. Genet.">
        <title>The genome of the platyfish, Xiphophorus maculatus, provides insights into evolutionary adaptation and several complex traits.</title>
        <authorList>
            <person name="Schartl M."/>
            <person name="Walter R.B."/>
            <person name="Shen Y."/>
            <person name="Garcia T."/>
            <person name="Catchen J."/>
            <person name="Amores A."/>
            <person name="Braasch I."/>
            <person name="Chalopin D."/>
            <person name="Volff J.N."/>
            <person name="Lesch K.P."/>
            <person name="Bisazza A."/>
            <person name="Minx P."/>
            <person name="Hillier L."/>
            <person name="Wilson R.K."/>
            <person name="Fuerstenberg S."/>
            <person name="Boore J."/>
            <person name="Searle S."/>
            <person name="Postlethwait J.H."/>
            <person name="Warren W.C."/>
        </authorList>
    </citation>
    <scope>NUCLEOTIDE SEQUENCE [LARGE SCALE GENOMIC DNA]</scope>
    <source>
        <strain evidence="3">JP 163 A</strain>
    </source>
</reference>
<dbReference type="Pfam" id="PF00179">
    <property type="entry name" value="UQ_con"/>
    <property type="match status" value="1"/>
</dbReference>
<reference evidence="2" key="4">
    <citation type="submission" date="2025-09" db="UniProtKB">
        <authorList>
            <consortium name="Ensembl"/>
        </authorList>
    </citation>
    <scope>IDENTIFICATION</scope>
    <source>
        <strain evidence="2">JP 163 A</strain>
    </source>
</reference>